<gene>
    <name evidence="3" type="ORF">ASPWEDRAFT_730345</name>
</gene>
<organism evidence="3 4">
    <name type="scientific">Aspergillus wentii DTO 134E9</name>
    <dbReference type="NCBI Taxonomy" id="1073089"/>
    <lineage>
        <taxon>Eukaryota</taxon>
        <taxon>Fungi</taxon>
        <taxon>Dikarya</taxon>
        <taxon>Ascomycota</taxon>
        <taxon>Pezizomycotina</taxon>
        <taxon>Eurotiomycetes</taxon>
        <taxon>Eurotiomycetidae</taxon>
        <taxon>Eurotiales</taxon>
        <taxon>Aspergillaceae</taxon>
        <taxon>Aspergillus</taxon>
        <taxon>Aspergillus subgen. Cremei</taxon>
    </lineage>
</organism>
<accession>A0A1L9RYV1</accession>
<sequence>MSTVTNRIVQRSNIGFTQGVNYGDNVFYDGNKPELTPKHIALETHKKIKAEWEIAGTCDWLLQENDFQSWRRLETGSSFLWLYGPPGCGKSTLMSRVIESIYEDQTAAGVPGDRINLLYFYVGFGDDNNREKLYRSMLETFWEQAVKKSEARSMNVFGNHSPPELMQDELHKLLASSSLQGDIYMVIDALDQLPQESQYSLIEGLNTLVHKLNLETSRRFRVAISSRYLDGIDQLRVHRLFPLVIKVTPGSNKLDIQRYLDRNLKSKLFDKNPELRKRVFDELNENADGRRVSLSISTVTS</sequence>
<dbReference type="InterPro" id="IPR056884">
    <property type="entry name" value="NPHP3-like_N"/>
</dbReference>
<dbReference type="InterPro" id="IPR027417">
    <property type="entry name" value="P-loop_NTPase"/>
</dbReference>
<proteinExistence type="predicted"/>
<feature type="domain" description="NACHT" evidence="2">
    <location>
        <begin position="78"/>
        <end position="227"/>
    </location>
</feature>
<name>A0A1L9RYV1_ASPWE</name>
<evidence type="ECO:0000259" key="2">
    <source>
        <dbReference type="PROSITE" id="PS50837"/>
    </source>
</evidence>
<evidence type="ECO:0000313" key="4">
    <source>
        <dbReference type="Proteomes" id="UP000184383"/>
    </source>
</evidence>
<dbReference type="OrthoDB" id="163438at2759"/>
<evidence type="ECO:0000256" key="1">
    <source>
        <dbReference type="ARBA" id="ARBA00022737"/>
    </source>
</evidence>
<dbReference type="GeneID" id="63755117"/>
<dbReference type="PROSITE" id="PS50837">
    <property type="entry name" value="NACHT"/>
    <property type="match status" value="1"/>
</dbReference>
<dbReference type="Gene3D" id="3.40.50.300">
    <property type="entry name" value="P-loop containing nucleotide triphosphate hydrolases"/>
    <property type="match status" value="1"/>
</dbReference>
<dbReference type="EMBL" id="KV878209">
    <property type="protein sequence ID" value="OJJ40095.1"/>
    <property type="molecule type" value="Genomic_DNA"/>
</dbReference>
<dbReference type="SUPFAM" id="SSF52540">
    <property type="entry name" value="P-loop containing nucleoside triphosphate hydrolases"/>
    <property type="match status" value="1"/>
</dbReference>
<dbReference type="Pfam" id="PF24883">
    <property type="entry name" value="NPHP3_N"/>
    <property type="match status" value="1"/>
</dbReference>
<keyword evidence="4" id="KW-1185">Reference proteome</keyword>
<evidence type="ECO:0000313" key="3">
    <source>
        <dbReference type="EMBL" id="OJJ40095.1"/>
    </source>
</evidence>
<dbReference type="Proteomes" id="UP000184383">
    <property type="component" value="Unassembled WGS sequence"/>
</dbReference>
<dbReference type="VEuPathDB" id="FungiDB:ASPWEDRAFT_730345"/>
<dbReference type="STRING" id="1073089.A0A1L9RYV1"/>
<protein>
    <recommendedName>
        <fullName evidence="2">NACHT domain-containing protein</fullName>
    </recommendedName>
</protein>
<dbReference type="RefSeq" id="XP_040693771.1">
    <property type="nucleotide sequence ID" value="XM_040839269.1"/>
</dbReference>
<keyword evidence="1" id="KW-0677">Repeat</keyword>
<dbReference type="PANTHER" id="PTHR10039">
    <property type="entry name" value="AMELOGENIN"/>
    <property type="match status" value="1"/>
</dbReference>
<dbReference type="InterPro" id="IPR007111">
    <property type="entry name" value="NACHT_NTPase"/>
</dbReference>
<reference evidence="4" key="1">
    <citation type="journal article" date="2017" name="Genome Biol.">
        <title>Comparative genomics reveals high biological diversity and specific adaptations in the industrially and medically important fungal genus Aspergillus.</title>
        <authorList>
            <person name="de Vries R.P."/>
            <person name="Riley R."/>
            <person name="Wiebenga A."/>
            <person name="Aguilar-Osorio G."/>
            <person name="Amillis S."/>
            <person name="Uchima C.A."/>
            <person name="Anderluh G."/>
            <person name="Asadollahi M."/>
            <person name="Askin M."/>
            <person name="Barry K."/>
            <person name="Battaglia E."/>
            <person name="Bayram O."/>
            <person name="Benocci T."/>
            <person name="Braus-Stromeyer S.A."/>
            <person name="Caldana C."/>
            <person name="Canovas D."/>
            <person name="Cerqueira G.C."/>
            <person name="Chen F."/>
            <person name="Chen W."/>
            <person name="Choi C."/>
            <person name="Clum A."/>
            <person name="Dos Santos R.A."/>
            <person name="Damasio A.R."/>
            <person name="Diallinas G."/>
            <person name="Emri T."/>
            <person name="Fekete E."/>
            <person name="Flipphi M."/>
            <person name="Freyberg S."/>
            <person name="Gallo A."/>
            <person name="Gournas C."/>
            <person name="Habgood R."/>
            <person name="Hainaut M."/>
            <person name="Harispe M.L."/>
            <person name="Henrissat B."/>
            <person name="Hilden K.S."/>
            <person name="Hope R."/>
            <person name="Hossain A."/>
            <person name="Karabika E."/>
            <person name="Karaffa L."/>
            <person name="Karanyi Z."/>
            <person name="Krasevec N."/>
            <person name="Kuo A."/>
            <person name="Kusch H."/>
            <person name="LaButti K."/>
            <person name="Lagendijk E.L."/>
            <person name="Lapidus A."/>
            <person name="Levasseur A."/>
            <person name="Lindquist E."/>
            <person name="Lipzen A."/>
            <person name="Logrieco A.F."/>
            <person name="MacCabe A."/>
            <person name="Maekelae M.R."/>
            <person name="Malavazi I."/>
            <person name="Melin P."/>
            <person name="Meyer V."/>
            <person name="Mielnichuk N."/>
            <person name="Miskei M."/>
            <person name="Molnar A.P."/>
            <person name="Mule G."/>
            <person name="Ngan C.Y."/>
            <person name="Orejas M."/>
            <person name="Orosz E."/>
            <person name="Ouedraogo J.P."/>
            <person name="Overkamp K.M."/>
            <person name="Park H.-S."/>
            <person name="Perrone G."/>
            <person name="Piumi F."/>
            <person name="Punt P.J."/>
            <person name="Ram A.F."/>
            <person name="Ramon A."/>
            <person name="Rauscher S."/>
            <person name="Record E."/>
            <person name="Riano-Pachon D.M."/>
            <person name="Robert V."/>
            <person name="Roehrig J."/>
            <person name="Ruller R."/>
            <person name="Salamov A."/>
            <person name="Salih N.S."/>
            <person name="Samson R.A."/>
            <person name="Sandor E."/>
            <person name="Sanguinetti M."/>
            <person name="Schuetze T."/>
            <person name="Sepcic K."/>
            <person name="Shelest E."/>
            <person name="Sherlock G."/>
            <person name="Sophianopoulou V."/>
            <person name="Squina F.M."/>
            <person name="Sun H."/>
            <person name="Susca A."/>
            <person name="Todd R.B."/>
            <person name="Tsang A."/>
            <person name="Unkles S.E."/>
            <person name="van de Wiele N."/>
            <person name="van Rossen-Uffink D."/>
            <person name="Oliveira J.V."/>
            <person name="Vesth T.C."/>
            <person name="Visser J."/>
            <person name="Yu J.-H."/>
            <person name="Zhou M."/>
            <person name="Andersen M.R."/>
            <person name="Archer D.B."/>
            <person name="Baker S.E."/>
            <person name="Benoit I."/>
            <person name="Brakhage A.A."/>
            <person name="Braus G.H."/>
            <person name="Fischer R."/>
            <person name="Frisvad J.C."/>
            <person name="Goldman G.H."/>
            <person name="Houbraken J."/>
            <person name="Oakley B."/>
            <person name="Pocsi I."/>
            <person name="Scazzocchio C."/>
            <person name="Seiboth B."/>
            <person name="vanKuyk P.A."/>
            <person name="Wortman J."/>
            <person name="Dyer P.S."/>
            <person name="Grigoriev I.V."/>
        </authorList>
    </citation>
    <scope>NUCLEOTIDE SEQUENCE [LARGE SCALE GENOMIC DNA]</scope>
    <source>
        <strain evidence="4">DTO 134E9</strain>
    </source>
</reference>
<dbReference type="AlphaFoldDB" id="A0A1L9RYV1"/>